<dbReference type="Proteomes" id="UP000449547">
    <property type="component" value="Unassembled WGS sequence"/>
</dbReference>
<dbReference type="OMA" id="QVATLIC"/>
<protein>
    <recommendedName>
        <fullName evidence="7">RNA polymerase II assembly factor Rtp1 C-terminal domain-containing protein</fullName>
    </recommendedName>
</protein>
<accession>A0A642UZ87</accession>
<dbReference type="AlphaFoldDB" id="A0A642UZ87"/>
<dbReference type="Pfam" id="PF10363">
    <property type="entry name" value="RTP1_C1"/>
    <property type="match status" value="1"/>
</dbReference>
<dbReference type="InterPro" id="IPR016024">
    <property type="entry name" value="ARM-type_fold"/>
</dbReference>
<evidence type="ECO:0000259" key="3">
    <source>
        <dbReference type="Pfam" id="PF10304"/>
    </source>
</evidence>
<dbReference type="SUPFAM" id="SSF48371">
    <property type="entry name" value="ARM repeat"/>
    <property type="match status" value="1"/>
</dbReference>
<evidence type="ECO:0000313" key="5">
    <source>
        <dbReference type="EMBL" id="KAA8908291.1"/>
    </source>
</evidence>
<gene>
    <name evidence="5" type="ORF">DIURU_000260</name>
</gene>
<dbReference type="InterPro" id="IPR019414">
    <property type="entry name" value="Rtp1_C2"/>
</dbReference>
<evidence type="ECO:0000256" key="2">
    <source>
        <dbReference type="SAM" id="MobiDB-lite"/>
    </source>
</evidence>
<dbReference type="PANTHER" id="PTHR20959">
    <property type="entry name" value="TRANSPORT AND GOLGI ORGANIZATION PROTEIN 6 FAMILY MEMBER"/>
    <property type="match status" value="1"/>
</dbReference>
<keyword evidence="6" id="KW-1185">Reference proteome</keyword>
<dbReference type="GO" id="GO:0009306">
    <property type="term" value="P:protein secretion"/>
    <property type="evidence" value="ECO:0007669"/>
    <property type="project" value="TreeGrafter"/>
</dbReference>
<dbReference type="RefSeq" id="XP_034014976.1">
    <property type="nucleotide sequence ID" value="XM_034155269.1"/>
</dbReference>
<evidence type="ECO:0000313" key="6">
    <source>
        <dbReference type="Proteomes" id="UP000449547"/>
    </source>
</evidence>
<reference evidence="5 6" key="1">
    <citation type="submission" date="2019-07" db="EMBL/GenBank/DDBJ databases">
        <title>Genome assembly of two rare yeast pathogens: Diutina rugosa and Trichomonascus ciferrii.</title>
        <authorList>
            <person name="Mixao V."/>
            <person name="Saus E."/>
            <person name="Hansen A."/>
            <person name="Lass-Flor C."/>
            <person name="Gabaldon T."/>
        </authorList>
    </citation>
    <scope>NUCLEOTIDE SEQUENCE [LARGE SCALE GENOMIC DNA]</scope>
    <source>
        <strain evidence="5 6">CBS 613</strain>
    </source>
</reference>
<proteinExistence type="inferred from homology"/>
<feature type="domain" description="RNA polymerase II assembly factor Rtp1 C-terminal" evidence="3">
    <location>
        <begin position="890"/>
        <end position="921"/>
    </location>
</feature>
<sequence>MPPKNPFAKPKATTIRRDGKEVYKGLNVPDYTPTTPLDKLFVDLERKLAPQADVAATCRAFAVDTQYQLVSTLLDTLKQIQTFAIEEKPRAPDGNQHLIAIAMHDLKTFSKVVNAIIIYGVYPALSRYRIGIPFAKRNLSRFSKIKDIEPLPTDAEAGAMLMLIYTKLAAILEVDGDVRDLLLRGTGFSDLLVVTIALITTPALEQYAPQVDYDRVVHIGETYELYQTFTLLVSTPSPPYFKQFVFKKLQRLPYDFANGVKTLVEFVLGLRESTEVKVDKFDHVVQAIMSKPQDISSVDYYTNIITRQCYDLLVNINRPTITSCIVYVLDKLWQRNSRIITDFLFKKIWYRFNPDLNPNTPDTSVIVDEADLNNNLNVLISLSKQGADPEFLQAGFAPMIVPLWGYLMTLKQRSKPVGVVTDLLVSYFTTASETSTTNLDAIAQHLTFDGTDNWYFSWGPNGLTQIRKRVEPLEQDPHKKIQSFVNAVDRGCSEFITLLDAIGDEALITSEFLVILKRWIKLSGASDTDPFLALIDLKLLEAIGEKFGSALCEKPQEMLTVVQTLLEKPQATHSITAASEAMDVDEGDSDDEDDGDETSVSPDTVVMVLQLLSAILSENNTFDSQSLDLLKQIKSTLETEEYKSLPAAQSLVDRIDEIISGGSVQDSPLSDQEKVLKKAISSLNDPLVPIRAHGLYLLRQLIEKKSSVIDISFTVNLHLIQLSDPEPFVYLNTIKGLEALIDLDPQPVLSELCQLYAPTAKVTSAEENDVDQRLRIGEVLLRYVQSAGEMFANDASKLVVSTALRVVETPQEDSRLRMSAMSILGICCYTNPIGFLGLVGDALDAALQVLQVDKGKDLAIVRRAACVMIHDLIMGTTSSAAVPFPREYMQKVYDALKYTATTDDDLLAREQAQRVIDTIEEVSQDAWSELQQQERDKYGILKIT</sequence>
<dbReference type="InterPro" id="IPR039600">
    <property type="entry name" value="TANGO6/Rtp1"/>
</dbReference>
<feature type="domain" description="RNA polymerase II assembly factor Rtp1 C-terminal" evidence="4">
    <location>
        <begin position="676"/>
        <end position="790"/>
    </location>
</feature>
<dbReference type="Pfam" id="PF10304">
    <property type="entry name" value="RTP1_C2"/>
    <property type="match status" value="1"/>
</dbReference>
<organism evidence="5 6">
    <name type="scientific">Diutina rugosa</name>
    <name type="common">Yeast</name>
    <name type="synonym">Candida rugosa</name>
    <dbReference type="NCBI Taxonomy" id="5481"/>
    <lineage>
        <taxon>Eukaryota</taxon>
        <taxon>Fungi</taxon>
        <taxon>Dikarya</taxon>
        <taxon>Ascomycota</taxon>
        <taxon>Saccharomycotina</taxon>
        <taxon>Pichiomycetes</taxon>
        <taxon>Debaryomycetaceae</taxon>
        <taxon>Diutina</taxon>
    </lineage>
</organism>
<comment type="similarity">
    <text evidence="1">Belongs to the Tango6 family.</text>
</comment>
<evidence type="ECO:0000256" key="1">
    <source>
        <dbReference type="ARBA" id="ARBA00005724"/>
    </source>
</evidence>
<dbReference type="OrthoDB" id="39591at2759"/>
<comment type="caution">
    <text evidence="5">The sequence shown here is derived from an EMBL/GenBank/DDBJ whole genome shotgun (WGS) entry which is preliminary data.</text>
</comment>
<feature type="compositionally biased region" description="Acidic residues" evidence="2">
    <location>
        <begin position="582"/>
        <end position="597"/>
    </location>
</feature>
<evidence type="ECO:0000259" key="4">
    <source>
        <dbReference type="Pfam" id="PF10363"/>
    </source>
</evidence>
<name>A0A642UZ87_DIURU</name>
<dbReference type="EMBL" id="SWFT01000009">
    <property type="protein sequence ID" value="KAA8908291.1"/>
    <property type="molecule type" value="Genomic_DNA"/>
</dbReference>
<evidence type="ECO:0008006" key="7">
    <source>
        <dbReference type="Google" id="ProtNLM"/>
    </source>
</evidence>
<dbReference type="PANTHER" id="PTHR20959:SF1">
    <property type="entry name" value="TRANSPORT AND GOLGI ORGANIZATION PROTEIN 6 HOMOLOG"/>
    <property type="match status" value="1"/>
</dbReference>
<dbReference type="InterPro" id="IPR019451">
    <property type="entry name" value="Rtp1_C1"/>
</dbReference>
<dbReference type="GeneID" id="54778913"/>
<dbReference type="VEuPathDB" id="FungiDB:DIURU_000260"/>
<feature type="region of interest" description="Disordered" evidence="2">
    <location>
        <begin position="576"/>
        <end position="600"/>
    </location>
</feature>